<accession>A0A1L4FRV8</accession>
<dbReference type="EMBL" id="CP017813">
    <property type="protein sequence ID" value="APJ38338.1"/>
    <property type="molecule type" value="Genomic_DNA"/>
</dbReference>
<organism evidence="2 3">
    <name type="scientific">Mycoplasmopsis pullorum</name>
    <dbReference type="NCBI Taxonomy" id="48003"/>
    <lineage>
        <taxon>Bacteria</taxon>
        <taxon>Bacillati</taxon>
        <taxon>Mycoplasmatota</taxon>
        <taxon>Mycoplasmoidales</taxon>
        <taxon>Metamycoplasmataceae</taxon>
        <taxon>Mycoplasmopsis</taxon>
    </lineage>
</organism>
<evidence type="ECO:0000313" key="2">
    <source>
        <dbReference type="EMBL" id="APJ38338.1"/>
    </source>
</evidence>
<dbReference type="Proteomes" id="UP000184322">
    <property type="component" value="Chromosome"/>
</dbReference>
<dbReference type="RefSeq" id="WP_073372341.1">
    <property type="nucleotide sequence ID" value="NZ_CP017813.1"/>
</dbReference>
<name>A0A1L4FRV8_9BACT</name>
<feature type="transmembrane region" description="Helical" evidence="1">
    <location>
        <begin position="74"/>
        <end position="95"/>
    </location>
</feature>
<gene>
    <name evidence="2" type="ORF">BLA55_01455</name>
</gene>
<dbReference type="STRING" id="48003.BLA55_01455"/>
<proteinExistence type="predicted"/>
<keyword evidence="1" id="KW-0472">Membrane</keyword>
<keyword evidence="1" id="KW-0812">Transmembrane</keyword>
<dbReference type="AlphaFoldDB" id="A0A1L4FRV8"/>
<evidence type="ECO:0000313" key="3">
    <source>
        <dbReference type="Proteomes" id="UP000184322"/>
    </source>
</evidence>
<keyword evidence="1" id="KW-1133">Transmembrane helix</keyword>
<reference evidence="3" key="1">
    <citation type="submission" date="2016-10" db="EMBL/GenBank/DDBJ databases">
        <authorList>
            <person name="Beylefeld A."/>
            <person name="Abolnik C."/>
        </authorList>
    </citation>
    <scope>NUCLEOTIDE SEQUENCE [LARGE SCALE GENOMIC DNA]</scope>
    <source>
        <strain evidence="3">B359_6</strain>
    </source>
</reference>
<dbReference type="KEGG" id="mpul:BLA55_01455"/>
<keyword evidence="3" id="KW-1185">Reference proteome</keyword>
<sequence length="100" mass="11953">MQENKKSTNSNSEKPKTKASNVFKDVFYIPKYTLNIEQIQLMSPDEKKERYNEIKSEIQDYNRKKYLSIRIKGIWIWVIILFALSILCILISYFLTKLIN</sequence>
<evidence type="ECO:0000256" key="1">
    <source>
        <dbReference type="SAM" id="Phobius"/>
    </source>
</evidence>
<protein>
    <submittedName>
        <fullName evidence="2">Uncharacterized protein</fullName>
    </submittedName>
</protein>